<keyword evidence="2" id="KW-1185">Reference proteome</keyword>
<evidence type="ECO:0000313" key="1">
    <source>
        <dbReference type="EMBL" id="RCK60489.1"/>
    </source>
</evidence>
<organism evidence="1 2">
    <name type="scientific">Candida viswanathii</name>
    <dbReference type="NCBI Taxonomy" id="5486"/>
    <lineage>
        <taxon>Eukaryota</taxon>
        <taxon>Fungi</taxon>
        <taxon>Dikarya</taxon>
        <taxon>Ascomycota</taxon>
        <taxon>Saccharomycotina</taxon>
        <taxon>Pichiomycetes</taxon>
        <taxon>Debaryomycetaceae</taxon>
        <taxon>Candida/Lodderomyces clade</taxon>
        <taxon>Candida</taxon>
    </lineage>
</organism>
<protein>
    <submittedName>
        <fullName evidence="1">Uncharacterized protein</fullName>
    </submittedName>
</protein>
<dbReference type="EMBL" id="QLNQ01000026">
    <property type="protein sequence ID" value="RCK60489.1"/>
    <property type="molecule type" value="Genomic_DNA"/>
</dbReference>
<evidence type="ECO:0000313" key="2">
    <source>
        <dbReference type="Proteomes" id="UP000253472"/>
    </source>
</evidence>
<gene>
    <name evidence="1" type="ORF">Cantr_08246</name>
</gene>
<sequence>MYSIYMKPAPFHSRSSAALLLGYLALSTTIPFLLSYKETSTSSDNTIKGTISARSLFTKI</sequence>
<dbReference type="Proteomes" id="UP000253472">
    <property type="component" value="Unassembled WGS sequence"/>
</dbReference>
<proteinExistence type="predicted"/>
<reference evidence="1 2" key="1">
    <citation type="submission" date="2018-06" db="EMBL/GenBank/DDBJ databases">
        <title>Whole genome sequencing of Candida tropicalis (genome annotated by CSBL at Korea University).</title>
        <authorList>
            <person name="Ahn J."/>
        </authorList>
    </citation>
    <scope>NUCLEOTIDE SEQUENCE [LARGE SCALE GENOMIC DNA]</scope>
    <source>
        <strain evidence="1 2">ATCC 20962</strain>
    </source>
</reference>
<dbReference type="OrthoDB" id="4004290at2759"/>
<dbReference type="AlphaFoldDB" id="A0A367Y4D8"/>
<accession>A0A367Y4D8</accession>
<comment type="caution">
    <text evidence="1">The sequence shown here is derived from an EMBL/GenBank/DDBJ whole genome shotgun (WGS) entry which is preliminary data.</text>
</comment>
<name>A0A367Y4D8_9ASCO</name>